<feature type="compositionally biased region" description="Polar residues" evidence="1">
    <location>
        <begin position="27"/>
        <end position="38"/>
    </location>
</feature>
<gene>
    <name evidence="2" type="ORF">OBRU01_04648</name>
</gene>
<dbReference type="EMBL" id="JTDY01000428">
    <property type="protein sequence ID" value="KOB77221.1"/>
    <property type="molecule type" value="Genomic_DNA"/>
</dbReference>
<comment type="caution">
    <text evidence="2">The sequence shown here is derived from an EMBL/GenBank/DDBJ whole genome shotgun (WGS) entry which is preliminary data.</text>
</comment>
<feature type="non-terminal residue" evidence="2">
    <location>
        <position position="283"/>
    </location>
</feature>
<accession>A0A0L7LPW1</accession>
<keyword evidence="3" id="KW-1185">Reference proteome</keyword>
<name>A0A0L7LPW1_OPEBR</name>
<dbReference type="AlphaFoldDB" id="A0A0L7LPW1"/>
<evidence type="ECO:0000256" key="1">
    <source>
        <dbReference type="SAM" id="MobiDB-lite"/>
    </source>
</evidence>
<proteinExistence type="predicted"/>
<sequence length="283" mass="31262">MTLRRSDSLPTRLRVVPVSTGPIVPNTPDTNPDHNLTPTREEVSATWKSLNSDVNSIKNGFPSNEAGETNGKGTQNFAPAFMCNNRNVRRKITYDNRTVAIDEADQCSSVPLDPRQGTDTELGQSKVRRRNLLQRLFSWKTAECDCRERYTPKYQTRRLRPEDLLCTCGASARRIKLPHRSGRYTERGRSKSVGYEAAREVAQFRRCASAGATVGTETAAALRARAALTLARRYYPEGGWGWTITVVGTLVQVLSHGLQLGGGAGPIACTAAVKFRVPPLYTH</sequence>
<evidence type="ECO:0000313" key="2">
    <source>
        <dbReference type="EMBL" id="KOB77221.1"/>
    </source>
</evidence>
<reference evidence="2 3" key="1">
    <citation type="journal article" date="2015" name="Genome Biol. Evol.">
        <title>The genome of winter moth (Operophtera brumata) provides a genomic perspective on sexual dimorphism and phenology.</title>
        <authorList>
            <person name="Derks M.F."/>
            <person name="Smit S."/>
            <person name="Salis L."/>
            <person name="Schijlen E."/>
            <person name="Bossers A."/>
            <person name="Mateman C."/>
            <person name="Pijl A.S."/>
            <person name="de Ridder D."/>
            <person name="Groenen M.A."/>
            <person name="Visser M.E."/>
            <person name="Megens H.J."/>
        </authorList>
    </citation>
    <scope>NUCLEOTIDE SEQUENCE [LARGE SCALE GENOMIC DNA]</scope>
    <source>
        <strain evidence="2">WM2013NL</strain>
        <tissue evidence="2">Head and thorax</tissue>
    </source>
</reference>
<evidence type="ECO:0000313" key="3">
    <source>
        <dbReference type="Proteomes" id="UP000037510"/>
    </source>
</evidence>
<protein>
    <submittedName>
        <fullName evidence="2">Monocarboxylate transporter</fullName>
    </submittedName>
</protein>
<dbReference type="Proteomes" id="UP000037510">
    <property type="component" value="Unassembled WGS sequence"/>
</dbReference>
<feature type="region of interest" description="Disordered" evidence="1">
    <location>
        <begin position="18"/>
        <end position="42"/>
    </location>
</feature>
<organism evidence="2 3">
    <name type="scientific">Operophtera brumata</name>
    <name type="common">Winter moth</name>
    <name type="synonym">Phalaena brumata</name>
    <dbReference type="NCBI Taxonomy" id="104452"/>
    <lineage>
        <taxon>Eukaryota</taxon>
        <taxon>Metazoa</taxon>
        <taxon>Ecdysozoa</taxon>
        <taxon>Arthropoda</taxon>
        <taxon>Hexapoda</taxon>
        <taxon>Insecta</taxon>
        <taxon>Pterygota</taxon>
        <taxon>Neoptera</taxon>
        <taxon>Endopterygota</taxon>
        <taxon>Lepidoptera</taxon>
        <taxon>Glossata</taxon>
        <taxon>Ditrysia</taxon>
        <taxon>Geometroidea</taxon>
        <taxon>Geometridae</taxon>
        <taxon>Larentiinae</taxon>
        <taxon>Operophtera</taxon>
    </lineage>
</organism>